<keyword evidence="4" id="KW-0378">Hydrolase</keyword>
<dbReference type="EMBL" id="LPJX01000055">
    <property type="protein sequence ID" value="KWF60980.1"/>
    <property type="molecule type" value="Genomic_DNA"/>
</dbReference>
<gene>
    <name evidence="6" type="ORF">WT57_02775</name>
</gene>
<dbReference type="GO" id="GO:0019628">
    <property type="term" value="P:urate catabolic process"/>
    <property type="evidence" value="ECO:0007669"/>
    <property type="project" value="UniProtKB-UniPathway"/>
</dbReference>
<dbReference type="AlphaFoldDB" id="A0A132EWT7"/>
<feature type="domain" description="Fumarylacetoacetase-like C-terminal" evidence="5">
    <location>
        <begin position="63"/>
        <end position="266"/>
    </location>
</feature>
<dbReference type="SUPFAM" id="SSF56529">
    <property type="entry name" value="FAH"/>
    <property type="match status" value="1"/>
</dbReference>
<dbReference type="PANTHER" id="PTHR42796">
    <property type="entry name" value="FUMARYLACETOACETATE HYDROLASE DOMAIN-CONTAINING PROTEIN 2A-RELATED"/>
    <property type="match status" value="1"/>
</dbReference>
<reference evidence="6 7" key="1">
    <citation type="submission" date="2015-11" db="EMBL/GenBank/DDBJ databases">
        <title>Expanding the genomic diversity of Burkholderia species for the development of highly accurate diagnostics.</title>
        <authorList>
            <person name="Sahl J."/>
            <person name="Keim P."/>
            <person name="Wagner D."/>
        </authorList>
    </citation>
    <scope>NUCLEOTIDE SEQUENCE [LARGE SCALE GENOMIC DNA]</scope>
    <source>
        <strain evidence="6 7">MSMB574WGS</strain>
    </source>
</reference>
<sequence length="273" mass="29749">MVVSETHFVPLECLLPEMPRRMEDLLAMPGALQKVSATDTAGAEMVSLDSVEIEPVVTRPGVVWGAALTYAGHVSESKNVKPDVPLFFIRTAISQCGHRQPMIKPAVSDLLDYEGELAVIIGKKGHHIKESDAMDYVAGYTCYNDGSVRDWQKQTVLIDVGKNFAATGGCGPWLVTRDELPDPYSSRLVTRVNQEIVQDEKISSLLFSIEYMISYLSHIAPLQPGDIILTGTPGGVGFRRSPQLFLKHGDEVSVSIDGIGTLVNPVINESVLD</sequence>
<accession>A0A132EWT7</accession>
<evidence type="ECO:0000259" key="5">
    <source>
        <dbReference type="Pfam" id="PF01557"/>
    </source>
</evidence>
<protein>
    <recommendedName>
        <fullName evidence="5">Fumarylacetoacetase-like C-terminal domain-containing protein</fullName>
    </recommendedName>
</protein>
<dbReference type="UniPathway" id="UPA00394"/>
<dbReference type="GO" id="GO:0016787">
    <property type="term" value="F:hydrolase activity"/>
    <property type="evidence" value="ECO:0007669"/>
    <property type="project" value="UniProtKB-KW"/>
</dbReference>
<keyword evidence="3" id="KW-0479">Metal-binding</keyword>
<comment type="similarity">
    <text evidence="2">Belongs to the FAH family.</text>
</comment>
<proteinExistence type="inferred from homology"/>
<organism evidence="6 7">
    <name type="scientific">Burkholderia pseudomultivorans</name>
    <dbReference type="NCBI Taxonomy" id="1207504"/>
    <lineage>
        <taxon>Bacteria</taxon>
        <taxon>Pseudomonadati</taxon>
        <taxon>Pseudomonadota</taxon>
        <taxon>Betaproteobacteria</taxon>
        <taxon>Burkholderiales</taxon>
        <taxon>Burkholderiaceae</taxon>
        <taxon>Burkholderia</taxon>
        <taxon>Burkholderia cepacia complex</taxon>
    </lineage>
</organism>
<comment type="caution">
    <text evidence="6">The sequence shown here is derived from an EMBL/GenBank/DDBJ whole genome shotgun (WGS) entry which is preliminary data.</text>
</comment>
<name>A0A132EWT7_9BURK</name>
<dbReference type="InterPro" id="IPR036663">
    <property type="entry name" value="Fumarylacetoacetase_C_sf"/>
</dbReference>
<dbReference type="GO" id="GO:0046872">
    <property type="term" value="F:metal ion binding"/>
    <property type="evidence" value="ECO:0007669"/>
    <property type="project" value="UniProtKB-KW"/>
</dbReference>
<evidence type="ECO:0000256" key="2">
    <source>
        <dbReference type="ARBA" id="ARBA00010211"/>
    </source>
</evidence>
<dbReference type="InterPro" id="IPR051121">
    <property type="entry name" value="FAH"/>
</dbReference>
<dbReference type="Pfam" id="PF01557">
    <property type="entry name" value="FAA_hydrolase"/>
    <property type="match status" value="1"/>
</dbReference>
<evidence type="ECO:0000313" key="6">
    <source>
        <dbReference type="EMBL" id="KWF60980.1"/>
    </source>
</evidence>
<comment type="cofactor">
    <cofactor evidence="1">
        <name>Mg(2+)</name>
        <dbReference type="ChEBI" id="CHEBI:18420"/>
    </cofactor>
</comment>
<dbReference type="InterPro" id="IPR011234">
    <property type="entry name" value="Fumarylacetoacetase-like_C"/>
</dbReference>
<evidence type="ECO:0000256" key="3">
    <source>
        <dbReference type="ARBA" id="ARBA00022723"/>
    </source>
</evidence>
<dbReference type="PANTHER" id="PTHR42796:SF4">
    <property type="entry name" value="FUMARYLACETOACETATE HYDROLASE DOMAIN-CONTAINING PROTEIN 2A"/>
    <property type="match status" value="1"/>
</dbReference>
<evidence type="ECO:0000313" key="7">
    <source>
        <dbReference type="Proteomes" id="UP000061512"/>
    </source>
</evidence>
<evidence type="ECO:0000256" key="4">
    <source>
        <dbReference type="ARBA" id="ARBA00022801"/>
    </source>
</evidence>
<dbReference type="Proteomes" id="UP000061512">
    <property type="component" value="Unassembled WGS sequence"/>
</dbReference>
<dbReference type="Gene3D" id="3.90.850.10">
    <property type="entry name" value="Fumarylacetoacetase-like, C-terminal domain"/>
    <property type="match status" value="1"/>
</dbReference>
<evidence type="ECO:0000256" key="1">
    <source>
        <dbReference type="ARBA" id="ARBA00001946"/>
    </source>
</evidence>